<sequence>MNPDFAIVLNFKINGNADADFLVKTARNIGARAVMTNAQKDDFEKACSKYTIFLADEADGIDLNGDDVIDTIVNNRQNGKNTIINIPVTDGKFDDATQKLLDTINSWMHLFGHALNEGKHSNLETDNGFILENRHADYQKYVFVKRPLPEKIVVSGLTQEPNRVEWIDHRADLDFAFKDSKLTINLTEPESDLAWQVLRIQAHRPEDDIIHTEF</sequence>
<dbReference type="EMBL" id="CP017982">
    <property type="protein sequence ID" value="AYE62428.1"/>
    <property type="molecule type" value="Genomic_DNA"/>
</dbReference>
<dbReference type="AlphaFoldDB" id="A0A137PXH8"/>
<proteinExistence type="predicted"/>
<name>A0A137PXH8_LACHE</name>
<reference evidence="2" key="2">
    <citation type="submission" date="2020-07" db="EMBL/GenBank/DDBJ databases">
        <title>Draft genome sequence of Lactobacillus helveticus strain JCM 1062.</title>
        <authorList>
            <person name="Endo A."/>
            <person name="Maeno S."/>
            <person name="Kido Y."/>
        </authorList>
    </citation>
    <scope>NUCLEOTIDE SEQUENCE</scope>
    <source>
        <strain evidence="2">JCM 1062</strain>
    </source>
</reference>
<reference evidence="1 3" key="1">
    <citation type="submission" date="2016-10" db="EMBL/GenBank/DDBJ databases">
        <title>Complete genomic sequencing of Lactobacillus helveticus LH99 and comparative genome analysis.</title>
        <authorList>
            <person name="Li N."/>
            <person name="You C."/>
            <person name="Liu Z."/>
        </authorList>
    </citation>
    <scope>NUCLEOTIDE SEQUENCE [LARGE SCALE GENOMIC DNA]</scope>
    <source>
        <strain evidence="1 3">LH99</strain>
    </source>
</reference>
<dbReference type="RefSeq" id="WP_003627386.1">
    <property type="nucleotide sequence ID" value="NZ_AP023028.1"/>
</dbReference>
<evidence type="ECO:0000313" key="1">
    <source>
        <dbReference type="EMBL" id="AYE62428.1"/>
    </source>
</evidence>
<accession>A0A137PXH8</accession>
<dbReference type="Proteomes" id="UP000630086">
    <property type="component" value="Unassembled WGS sequence"/>
</dbReference>
<evidence type="ECO:0000313" key="3">
    <source>
        <dbReference type="Proteomes" id="UP000267794"/>
    </source>
</evidence>
<dbReference type="EMBL" id="BLYV01000006">
    <property type="protein sequence ID" value="GFP12148.1"/>
    <property type="molecule type" value="Genomic_DNA"/>
</dbReference>
<dbReference type="Proteomes" id="UP000267794">
    <property type="component" value="Chromosome"/>
</dbReference>
<protein>
    <submittedName>
        <fullName evidence="1">Uncharacterized protein</fullName>
    </submittedName>
</protein>
<organism evidence="1 3">
    <name type="scientific">Lactobacillus helveticus</name>
    <name type="common">Lactobacillus suntoryeus</name>
    <dbReference type="NCBI Taxonomy" id="1587"/>
    <lineage>
        <taxon>Bacteria</taxon>
        <taxon>Bacillati</taxon>
        <taxon>Bacillota</taxon>
        <taxon>Bacilli</taxon>
        <taxon>Lactobacillales</taxon>
        <taxon>Lactobacillaceae</taxon>
        <taxon>Lactobacillus</taxon>
    </lineage>
</organism>
<evidence type="ECO:0000313" key="2">
    <source>
        <dbReference type="EMBL" id="GFP12148.1"/>
    </source>
</evidence>
<gene>
    <name evidence="1" type="ORF">BC335_2065</name>
    <name evidence="2" type="ORF">LHEJCM1062_00200</name>
</gene>